<evidence type="ECO:0000256" key="4">
    <source>
        <dbReference type="ARBA" id="ARBA00023027"/>
    </source>
</evidence>
<dbReference type="SUPFAM" id="SSF52540">
    <property type="entry name" value="P-loop containing nucleoside triphosphate hydrolases"/>
    <property type="match status" value="1"/>
</dbReference>
<keyword evidence="2" id="KW-0677">Repeat</keyword>
<dbReference type="InterPro" id="IPR042197">
    <property type="entry name" value="Apaf_helical"/>
</dbReference>
<evidence type="ECO:0000313" key="7">
    <source>
        <dbReference type="Proteomes" id="UP000594261"/>
    </source>
</evidence>
<keyword evidence="7" id="KW-1185">Reference proteome</keyword>
<evidence type="ECO:0000313" key="6">
    <source>
        <dbReference type="EnsemblPlants" id="QL06p048990:mrna"/>
    </source>
</evidence>
<evidence type="ECO:0000256" key="3">
    <source>
        <dbReference type="ARBA" id="ARBA00022821"/>
    </source>
</evidence>
<dbReference type="Gene3D" id="1.10.8.430">
    <property type="entry name" value="Helical domain of apoptotic protease-activating factors"/>
    <property type="match status" value="1"/>
</dbReference>
<dbReference type="InterPro" id="IPR027417">
    <property type="entry name" value="P-loop_NTPase"/>
</dbReference>
<dbReference type="InterPro" id="IPR002182">
    <property type="entry name" value="NB-ARC"/>
</dbReference>
<dbReference type="GO" id="GO:0007165">
    <property type="term" value="P:signal transduction"/>
    <property type="evidence" value="ECO:0007669"/>
    <property type="project" value="InterPro"/>
</dbReference>
<dbReference type="SUPFAM" id="SSF46785">
    <property type="entry name" value="Winged helix' DNA-binding domain"/>
    <property type="match status" value="1"/>
</dbReference>
<dbReference type="SUPFAM" id="SSF52058">
    <property type="entry name" value="L domain-like"/>
    <property type="match status" value="1"/>
</dbReference>
<dbReference type="Pfam" id="PF01582">
    <property type="entry name" value="TIR"/>
    <property type="match status" value="1"/>
</dbReference>
<dbReference type="SUPFAM" id="SSF52200">
    <property type="entry name" value="Toll/Interleukin receptor TIR domain"/>
    <property type="match status" value="1"/>
</dbReference>
<accession>A0A7N2M2A4</accession>
<dbReference type="PRINTS" id="PR00364">
    <property type="entry name" value="DISEASERSIST"/>
</dbReference>
<evidence type="ECO:0000256" key="1">
    <source>
        <dbReference type="ARBA" id="ARBA00022614"/>
    </source>
</evidence>
<dbReference type="OMA" id="ANGPPWF"/>
<dbReference type="Gene3D" id="3.40.50.10140">
    <property type="entry name" value="Toll/interleukin-1 receptor homology (TIR) domain"/>
    <property type="match status" value="1"/>
</dbReference>
<dbReference type="PANTHER" id="PTHR11017">
    <property type="entry name" value="LEUCINE-RICH REPEAT-CONTAINING PROTEIN"/>
    <property type="match status" value="1"/>
</dbReference>
<dbReference type="FunFam" id="3.40.50.10140:FF:000007">
    <property type="entry name" value="Disease resistance protein (TIR-NBS-LRR class)"/>
    <property type="match status" value="1"/>
</dbReference>
<keyword evidence="4" id="KW-0520">NAD</keyword>
<dbReference type="PROSITE" id="PS50104">
    <property type="entry name" value="TIR"/>
    <property type="match status" value="1"/>
</dbReference>
<dbReference type="Pfam" id="PF00931">
    <property type="entry name" value="NB-ARC"/>
    <property type="match status" value="1"/>
</dbReference>
<dbReference type="InterPro" id="IPR003593">
    <property type="entry name" value="AAA+_ATPase"/>
</dbReference>
<dbReference type="InterPro" id="IPR044974">
    <property type="entry name" value="Disease_R_plants"/>
</dbReference>
<dbReference type="EnsemblPlants" id="QL06p048990:mrna">
    <property type="protein sequence ID" value="QL06p048990:mrna"/>
    <property type="gene ID" value="QL06p048990"/>
</dbReference>
<dbReference type="Proteomes" id="UP000594261">
    <property type="component" value="Chromosome 6"/>
</dbReference>
<dbReference type="InterPro" id="IPR058192">
    <property type="entry name" value="WHD_ROQ1-like"/>
</dbReference>
<protein>
    <recommendedName>
        <fullName evidence="5">TIR domain-containing protein</fullName>
    </recommendedName>
</protein>
<dbReference type="GO" id="GO:0043531">
    <property type="term" value="F:ADP binding"/>
    <property type="evidence" value="ECO:0007669"/>
    <property type="project" value="InterPro"/>
</dbReference>
<dbReference type="Gene3D" id="3.40.50.300">
    <property type="entry name" value="P-loop containing nucleotide triphosphate hydrolases"/>
    <property type="match status" value="1"/>
</dbReference>
<name>A0A7N2M2A4_QUELO</name>
<feature type="domain" description="TIR" evidence="5">
    <location>
        <begin position="18"/>
        <end position="182"/>
    </location>
</feature>
<reference evidence="6" key="2">
    <citation type="submission" date="2021-01" db="UniProtKB">
        <authorList>
            <consortium name="EnsemblPlants"/>
        </authorList>
    </citation>
    <scope>IDENTIFICATION</scope>
</reference>
<organism evidence="6 7">
    <name type="scientific">Quercus lobata</name>
    <name type="common">Valley oak</name>
    <dbReference type="NCBI Taxonomy" id="97700"/>
    <lineage>
        <taxon>Eukaryota</taxon>
        <taxon>Viridiplantae</taxon>
        <taxon>Streptophyta</taxon>
        <taxon>Embryophyta</taxon>
        <taxon>Tracheophyta</taxon>
        <taxon>Spermatophyta</taxon>
        <taxon>Magnoliopsida</taxon>
        <taxon>eudicotyledons</taxon>
        <taxon>Gunneridae</taxon>
        <taxon>Pentapetalae</taxon>
        <taxon>rosids</taxon>
        <taxon>fabids</taxon>
        <taxon>Fagales</taxon>
        <taxon>Fagaceae</taxon>
        <taxon>Quercus</taxon>
    </lineage>
</organism>
<evidence type="ECO:0000256" key="2">
    <source>
        <dbReference type="ARBA" id="ARBA00022737"/>
    </source>
</evidence>
<dbReference type="SMART" id="SM00382">
    <property type="entry name" value="AAA"/>
    <property type="match status" value="1"/>
</dbReference>
<dbReference type="AlphaFoldDB" id="A0A7N2M2A4"/>
<reference evidence="6 7" key="1">
    <citation type="journal article" date="2016" name="G3 (Bethesda)">
        <title>First Draft Assembly and Annotation of the Genome of a California Endemic Oak Quercus lobata Nee (Fagaceae).</title>
        <authorList>
            <person name="Sork V.L."/>
            <person name="Fitz-Gibbon S.T."/>
            <person name="Puiu D."/>
            <person name="Crepeau M."/>
            <person name="Gugger P.F."/>
            <person name="Sherman R."/>
            <person name="Stevens K."/>
            <person name="Langley C.H."/>
            <person name="Pellegrini M."/>
            <person name="Salzberg S.L."/>
        </authorList>
    </citation>
    <scope>NUCLEOTIDE SEQUENCE [LARGE SCALE GENOMIC DNA]</scope>
    <source>
        <strain evidence="6 7">cv. SW786</strain>
    </source>
</reference>
<evidence type="ECO:0000259" key="5">
    <source>
        <dbReference type="PROSITE" id="PS50104"/>
    </source>
</evidence>
<dbReference type="InterPro" id="IPR000157">
    <property type="entry name" value="TIR_dom"/>
</dbReference>
<dbReference type="InterPro" id="IPR036390">
    <property type="entry name" value="WH_DNA-bd_sf"/>
</dbReference>
<dbReference type="InterPro" id="IPR035897">
    <property type="entry name" value="Toll_tir_struct_dom_sf"/>
</dbReference>
<dbReference type="SMART" id="SM00255">
    <property type="entry name" value="TIR"/>
    <property type="match status" value="1"/>
</dbReference>
<dbReference type="Pfam" id="PF23282">
    <property type="entry name" value="WHD_ROQ1"/>
    <property type="match status" value="1"/>
</dbReference>
<dbReference type="InParanoid" id="A0A7N2M2A4"/>
<proteinExistence type="predicted"/>
<dbReference type="EMBL" id="LRBV02000006">
    <property type="status" value="NOT_ANNOTATED_CDS"/>
    <property type="molecule type" value="Genomic_DNA"/>
</dbReference>
<sequence>MALLTNKQTFSSSFTQRCRYDVFLSFRGEDTRNSFTSTLNGILRHNGINTFMDDELQRGEKISTELLEAIQNSKISIIIFSKNYATSTWCLDELVKILECKKNGQIVLPIFYKVDPSEVRSQKGKFGAALAKLEKFKDNINKVQRWRAALNEASNLSGWHYKNDRPQFWFIQEIFEEISSAKLNCSQVFVVKYPVGIDSRVEEISWCLDIESNDVRMLVIHGLPGIGKTTIAKAIFNLIAYHFEGSSFLEDVRENSKTNDGVQQLQEALYSEILGGRNLKVHGVSKRINVIMEKLRHKKILLILDDVDKLVQVENLLGNCNWFAAGSRIIITTREEKLLSTLREDCHLIYCNYKVKELDEHESRELFCQHAFKRNKPTEDYLELIHQFICYAKGLPLVLKIIGADLNDKNLHCWKSALDKYKRIPNQDIQEVLKISYDGLDQIQQDIFLDIACFLKGFYKNFVVDILQSSNFYDPYYDIEKLIDKSLIVVGKDDKLSMHDLIQKMGLEIARQESELSKKHRRLLYYEDAPEVLNGDTGLDEIRGITLSLPQPRKMQLNLGKMKSLKYLTIRNVICEDLKSLPNGLRLLDWNEFPLSSLPSTFEPTKLVVLNMRGSLIELDEHFEV</sequence>
<keyword evidence="3" id="KW-0611">Plant defense</keyword>
<dbReference type="Gramene" id="QL06p048990:mrna">
    <property type="protein sequence ID" value="QL06p048990:mrna"/>
    <property type="gene ID" value="QL06p048990"/>
</dbReference>
<dbReference type="GO" id="GO:0006952">
    <property type="term" value="P:defense response"/>
    <property type="evidence" value="ECO:0007669"/>
    <property type="project" value="UniProtKB-KW"/>
</dbReference>
<keyword evidence="1" id="KW-0433">Leucine-rich repeat</keyword>
<dbReference type="PANTHER" id="PTHR11017:SF570">
    <property type="entry name" value="DISEASE RESISTANCE PROTEIN (TIR-NBS CLASS)-RELATED"/>
    <property type="match status" value="1"/>
</dbReference>